<evidence type="ECO:0000313" key="4">
    <source>
        <dbReference type="Proteomes" id="UP000301751"/>
    </source>
</evidence>
<evidence type="ECO:0000313" key="3">
    <source>
        <dbReference type="EMBL" id="GCL66233.1"/>
    </source>
</evidence>
<accession>A0A480AXZ9</accession>
<dbReference type="AlphaFoldDB" id="A0A480AXZ9"/>
<protein>
    <recommendedName>
        <fullName evidence="5">DUF4148 domain-containing protein</fullName>
    </recommendedName>
</protein>
<sequence>MRFARPLTIALFSLAGITAAQAATDTPRVDARQARQEARIAHGVADGSLTKAETRHLRHQQRHVRQAERHAKADGTVTAQERHRLHRLQDHASRSIHRQKHDAQVRPQSAG</sequence>
<gene>
    <name evidence="3" type="ORF">AQPW35_53140</name>
</gene>
<reference evidence="4" key="1">
    <citation type="submission" date="2019-03" db="EMBL/GenBank/DDBJ databases">
        <title>Aquabacterium pictum sp.nov., the first bacteriochlorophyll a-containing freshwater bacterium in the genus Aquabacterium of the class Betaproteobacteria.</title>
        <authorList>
            <person name="Hirose S."/>
            <person name="Tank M."/>
            <person name="Hara E."/>
            <person name="Tamaki H."/>
            <person name="Takaichi S."/>
            <person name="Haruta S."/>
            <person name="Hanada S."/>
        </authorList>
    </citation>
    <scope>NUCLEOTIDE SEQUENCE [LARGE SCALE GENOMIC DNA]</scope>
    <source>
        <strain evidence="4">W35</strain>
    </source>
</reference>
<name>A0A480AXZ9_9BURK</name>
<feature type="signal peptide" evidence="2">
    <location>
        <begin position="1"/>
        <end position="22"/>
    </location>
</feature>
<keyword evidence="2" id="KW-0732">Signal</keyword>
<dbReference type="RefSeq" id="WP_137735934.1">
    <property type="nucleotide sequence ID" value="NZ_BJCL01000029.1"/>
</dbReference>
<feature type="region of interest" description="Disordered" evidence="1">
    <location>
        <begin position="50"/>
        <end position="111"/>
    </location>
</feature>
<evidence type="ECO:0008006" key="5">
    <source>
        <dbReference type="Google" id="ProtNLM"/>
    </source>
</evidence>
<proteinExistence type="predicted"/>
<feature type="chain" id="PRO_5019837405" description="DUF4148 domain-containing protein" evidence="2">
    <location>
        <begin position="23"/>
        <end position="111"/>
    </location>
</feature>
<keyword evidence="4" id="KW-1185">Reference proteome</keyword>
<evidence type="ECO:0000256" key="2">
    <source>
        <dbReference type="SAM" id="SignalP"/>
    </source>
</evidence>
<organism evidence="3 4">
    <name type="scientific">Pseudaquabacterium pictum</name>
    <dbReference type="NCBI Taxonomy" id="2315236"/>
    <lineage>
        <taxon>Bacteria</taxon>
        <taxon>Pseudomonadati</taxon>
        <taxon>Pseudomonadota</taxon>
        <taxon>Betaproteobacteria</taxon>
        <taxon>Burkholderiales</taxon>
        <taxon>Sphaerotilaceae</taxon>
        <taxon>Pseudaquabacterium</taxon>
    </lineage>
</organism>
<dbReference type="EMBL" id="BJCL01000029">
    <property type="protein sequence ID" value="GCL66233.1"/>
    <property type="molecule type" value="Genomic_DNA"/>
</dbReference>
<evidence type="ECO:0000256" key="1">
    <source>
        <dbReference type="SAM" id="MobiDB-lite"/>
    </source>
</evidence>
<comment type="caution">
    <text evidence="3">The sequence shown here is derived from an EMBL/GenBank/DDBJ whole genome shotgun (WGS) entry which is preliminary data.</text>
</comment>
<dbReference type="OrthoDB" id="121460at2"/>
<dbReference type="Proteomes" id="UP000301751">
    <property type="component" value="Unassembled WGS sequence"/>
</dbReference>